<dbReference type="InterPro" id="IPR043502">
    <property type="entry name" value="DNA/RNA_pol_sf"/>
</dbReference>
<dbReference type="Gene3D" id="3.30.70.270">
    <property type="match status" value="1"/>
</dbReference>
<dbReference type="InterPro" id="IPR051320">
    <property type="entry name" value="Viral_Replic_Matur_Polypro"/>
</dbReference>
<dbReference type="Proteomes" id="UP000515150">
    <property type="component" value="Chromosome 11"/>
</dbReference>
<dbReference type="InterPro" id="IPR043128">
    <property type="entry name" value="Rev_trsase/Diguanyl_cyclase"/>
</dbReference>
<dbReference type="Pfam" id="PF00078">
    <property type="entry name" value="RVT_1"/>
    <property type="match status" value="1"/>
</dbReference>
<dbReference type="SUPFAM" id="SSF50630">
    <property type="entry name" value="Acid proteases"/>
    <property type="match status" value="1"/>
</dbReference>
<dbReference type="InterPro" id="IPR001969">
    <property type="entry name" value="Aspartic_peptidase_AS"/>
</dbReference>
<dbReference type="InterPro" id="IPR018061">
    <property type="entry name" value="Retropepsins"/>
</dbReference>
<evidence type="ECO:0000313" key="7">
    <source>
        <dbReference type="RefSeq" id="XP_055368609.1"/>
    </source>
</evidence>
<sequence>MPWFKLVCSYDLKSSKTQHEPTIEITIQDTKHRFMVDTGATYSCIGKEGAGLPLSSSSMIRTVGFSGKTQVIPLTEPIPIKVAGKTISAPLLYSADTPINLLGRDILCSLKARIMCTPDGVAFDIPDDKLNTMVTLIRPSGDEECETKIREALVYWLKLTSPDSHLKQEWEEWKLFVTNYYEKAQKPTLSRHCTMLYDNNQSQEEYGKCWDELINNTTTAIQYDYIIIGPQGAAAIVKLPERLQGWFQVSGSAPHITLLIAEGHESHELGPMIREAQQVKQWIPTDCEFIQHSPDQRFIKIISTQANEVIAEKVQLEYETQTIMTLTDEHEELLKQVPPHVWSASKTDVGLVKSASPLQFKVKAGMRLPYQKQYPLKKEAIEGIEPIIQGLVEAGVLIRTRSMYNTPIFPIKKPNTNDYRLVHDLRAINAVVQEETPIVPDPHTLLSNIPPGTKWYTVIDLCSAFFSVPVHPNSQFLFAFTYQGQQYTYLRLPQGFVHSPSIFNSVSRRSSTFRHSINHINVWR</sequence>
<dbReference type="InterPro" id="IPR001995">
    <property type="entry name" value="Peptidase_A2_cat"/>
</dbReference>
<feature type="domain" description="Peptidase A2" evidence="4">
    <location>
        <begin position="32"/>
        <end position="106"/>
    </location>
</feature>
<dbReference type="PROSITE" id="PS50175">
    <property type="entry name" value="ASP_PROT_RETROV"/>
    <property type="match status" value="1"/>
</dbReference>
<evidence type="ECO:0000259" key="4">
    <source>
        <dbReference type="PROSITE" id="PS50175"/>
    </source>
</evidence>
<keyword evidence="6" id="KW-1185">Reference proteome</keyword>
<dbReference type="KEGG" id="bspl:129604800"/>
<gene>
    <name evidence="7" type="primary">LOC129604800</name>
</gene>
<evidence type="ECO:0000256" key="3">
    <source>
        <dbReference type="ARBA" id="ARBA00022801"/>
    </source>
</evidence>
<feature type="domain" description="Reverse transcriptase" evidence="5">
    <location>
        <begin position="392"/>
        <end position="524"/>
    </location>
</feature>
<protein>
    <recommendedName>
        <fullName evidence="2">ribonuclease H</fullName>
        <ecNumber evidence="2">3.1.26.4</ecNumber>
    </recommendedName>
</protein>
<dbReference type="GO" id="GO:0006508">
    <property type="term" value="P:proteolysis"/>
    <property type="evidence" value="ECO:0007669"/>
    <property type="project" value="InterPro"/>
</dbReference>
<dbReference type="InterPro" id="IPR021109">
    <property type="entry name" value="Peptidase_aspartic_dom_sf"/>
</dbReference>
<reference evidence="7" key="1">
    <citation type="submission" date="2025-08" db="UniProtKB">
        <authorList>
            <consortium name="RefSeq"/>
        </authorList>
    </citation>
    <scope>IDENTIFICATION</scope>
</reference>
<name>A0A9W2Y3U1_BETSP</name>
<organism evidence="6 7">
    <name type="scientific">Betta splendens</name>
    <name type="common">Siamese fighting fish</name>
    <dbReference type="NCBI Taxonomy" id="158456"/>
    <lineage>
        <taxon>Eukaryota</taxon>
        <taxon>Metazoa</taxon>
        <taxon>Chordata</taxon>
        <taxon>Craniata</taxon>
        <taxon>Vertebrata</taxon>
        <taxon>Euteleostomi</taxon>
        <taxon>Actinopterygii</taxon>
        <taxon>Neopterygii</taxon>
        <taxon>Teleostei</taxon>
        <taxon>Neoteleostei</taxon>
        <taxon>Acanthomorphata</taxon>
        <taxon>Anabantaria</taxon>
        <taxon>Anabantiformes</taxon>
        <taxon>Anabantoidei</taxon>
        <taxon>Osphronemidae</taxon>
        <taxon>Betta</taxon>
    </lineage>
</organism>
<accession>A0A9W2Y3U1</accession>
<dbReference type="EC" id="3.1.26.4" evidence="2"/>
<dbReference type="SUPFAM" id="SSF56672">
    <property type="entry name" value="DNA/RNA polymerases"/>
    <property type="match status" value="1"/>
</dbReference>
<evidence type="ECO:0000313" key="6">
    <source>
        <dbReference type="Proteomes" id="UP000515150"/>
    </source>
</evidence>
<proteinExistence type="inferred from homology"/>
<comment type="similarity">
    <text evidence="1">Belongs to the beta type-B retroviral polymerase family. HERV class-II K(HML-2) pol subfamily.</text>
</comment>
<dbReference type="RefSeq" id="XP_055368609.1">
    <property type="nucleotide sequence ID" value="XM_055512634.1"/>
</dbReference>
<dbReference type="InterPro" id="IPR000477">
    <property type="entry name" value="RT_dom"/>
</dbReference>
<dbReference type="Gene3D" id="2.40.70.10">
    <property type="entry name" value="Acid Proteases"/>
    <property type="match status" value="1"/>
</dbReference>
<dbReference type="Pfam" id="PF00077">
    <property type="entry name" value="RVP"/>
    <property type="match status" value="1"/>
</dbReference>
<evidence type="ECO:0000259" key="5">
    <source>
        <dbReference type="PROSITE" id="PS50878"/>
    </source>
</evidence>
<dbReference type="PROSITE" id="PS00141">
    <property type="entry name" value="ASP_PROTEASE"/>
    <property type="match status" value="1"/>
</dbReference>
<dbReference type="GeneID" id="129604800"/>
<dbReference type="GO" id="GO:0004190">
    <property type="term" value="F:aspartic-type endopeptidase activity"/>
    <property type="evidence" value="ECO:0007669"/>
    <property type="project" value="InterPro"/>
</dbReference>
<dbReference type="GO" id="GO:0004523">
    <property type="term" value="F:RNA-DNA hybrid ribonuclease activity"/>
    <property type="evidence" value="ECO:0007669"/>
    <property type="project" value="UniProtKB-EC"/>
</dbReference>
<evidence type="ECO:0000256" key="2">
    <source>
        <dbReference type="ARBA" id="ARBA00012180"/>
    </source>
</evidence>
<dbReference type="PANTHER" id="PTHR33064:SF37">
    <property type="entry name" value="RIBONUCLEASE H"/>
    <property type="match status" value="1"/>
</dbReference>
<evidence type="ECO:0000256" key="1">
    <source>
        <dbReference type="ARBA" id="ARBA00010879"/>
    </source>
</evidence>
<keyword evidence="3" id="KW-0378">Hydrolase</keyword>
<dbReference type="PANTHER" id="PTHR33064">
    <property type="entry name" value="POL PROTEIN"/>
    <property type="match status" value="1"/>
</dbReference>
<dbReference type="Gene3D" id="3.10.10.10">
    <property type="entry name" value="HIV Type 1 Reverse Transcriptase, subunit A, domain 1"/>
    <property type="match status" value="1"/>
</dbReference>
<dbReference type="OrthoDB" id="8947436at2759"/>
<dbReference type="AlphaFoldDB" id="A0A9W2Y3U1"/>
<dbReference type="PROSITE" id="PS50878">
    <property type="entry name" value="RT_POL"/>
    <property type="match status" value="1"/>
</dbReference>